<dbReference type="Proteomes" id="UP000694523">
    <property type="component" value="Unplaced"/>
</dbReference>
<dbReference type="PROSITE" id="PS50871">
    <property type="entry name" value="C1Q"/>
    <property type="match status" value="1"/>
</dbReference>
<reference evidence="5" key="1">
    <citation type="submission" date="2025-08" db="UniProtKB">
        <authorList>
            <consortium name="Ensembl"/>
        </authorList>
    </citation>
    <scope>IDENTIFICATION</scope>
</reference>
<keyword evidence="3" id="KW-0732">Signal</keyword>
<dbReference type="Gene3D" id="2.60.120.40">
    <property type="match status" value="1"/>
</dbReference>
<protein>
    <submittedName>
        <fullName evidence="5">Cerebellin 10</fullName>
    </submittedName>
</protein>
<sequence length="171" mass="18592">MLWNQKKNIQNYRNVIFTKASSSICDVVVKLLIPVGQVAFSASLLESGSGTLGPINAHTPLVFKHVVSNIGKAYSPHTGIFTAPVRGAYHFEFYIMAHGGSHASRVGLVKNGEHVFNALEHQTNGFGTAANGVTLLLEAGDVVFLRLWENHVIFDDGSHFSSFSGHLLFPM</sequence>
<accession>A0A8C6SWU7</accession>
<comment type="subcellular location">
    <subcellularLocation>
        <location evidence="1">Secreted</location>
    </subcellularLocation>
</comment>
<reference evidence="5" key="2">
    <citation type="submission" date="2025-09" db="UniProtKB">
        <authorList>
            <consortium name="Ensembl"/>
        </authorList>
    </citation>
    <scope>IDENTIFICATION</scope>
</reference>
<dbReference type="Ensembl" id="ENSNMLT00000013113.1">
    <property type="protein sequence ID" value="ENSNMLP00000011598.1"/>
    <property type="gene ID" value="ENSNMLG00000007938.1"/>
</dbReference>
<feature type="domain" description="C1q" evidence="4">
    <location>
        <begin position="33"/>
        <end position="171"/>
    </location>
</feature>
<organism evidence="5 6">
    <name type="scientific">Neogobius melanostomus</name>
    <name type="common">round goby</name>
    <dbReference type="NCBI Taxonomy" id="47308"/>
    <lineage>
        <taxon>Eukaryota</taxon>
        <taxon>Metazoa</taxon>
        <taxon>Chordata</taxon>
        <taxon>Craniata</taxon>
        <taxon>Vertebrata</taxon>
        <taxon>Euteleostomi</taxon>
        <taxon>Actinopterygii</taxon>
        <taxon>Neopterygii</taxon>
        <taxon>Teleostei</taxon>
        <taxon>Neoteleostei</taxon>
        <taxon>Acanthomorphata</taxon>
        <taxon>Gobiaria</taxon>
        <taxon>Gobiiformes</taxon>
        <taxon>Gobioidei</taxon>
        <taxon>Gobiidae</taxon>
        <taxon>Benthophilinae</taxon>
        <taxon>Neogobiini</taxon>
        <taxon>Neogobius</taxon>
    </lineage>
</organism>
<dbReference type="AlphaFoldDB" id="A0A8C6SWU7"/>
<dbReference type="GO" id="GO:0005576">
    <property type="term" value="C:extracellular region"/>
    <property type="evidence" value="ECO:0007669"/>
    <property type="project" value="UniProtKB-SubCell"/>
</dbReference>
<dbReference type="PANTHER" id="PTHR22923">
    <property type="entry name" value="CEREBELLIN-RELATED"/>
    <property type="match status" value="1"/>
</dbReference>
<evidence type="ECO:0000313" key="5">
    <source>
        <dbReference type="Ensembl" id="ENSNMLP00000011598.1"/>
    </source>
</evidence>
<dbReference type="PANTHER" id="PTHR22923:SF102">
    <property type="entry name" value="CEREBELLIN 13-RELATED"/>
    <property type="match status" value="1"/>
</dbReference>
<dbReference type="Pfam" id="PF00386">
    <property type="entry name" value="C1q"/>
    <property type="match status" value="1"/>
</dbReference>
<keyword evidence="6" id="KW-1185">Reference proteome</keyword>
<dbReference type="InterPro" id="IPR008983">
    <property type="entry name" value="Tumour_necrosis_fac-like_dom"/>
</dbReference>
<proteinExistence type="predicted"/>
<evidence type="ECO:0000259" key="4">
    <source>
        <dbReference type="PROSITE" id="PS50871"/>
    </source>
</evidence>
<evidence type="ECO:0000256" key="2">
    <source>
        <dbReference type="ARBA" id="ARBA00022525"/>
    </source>
</evidence>
<dbReference type="SMART" id="SM00110">
    <property type="entry name" value="C1Q"/>
    <property type="match status" value="1"/>
</dbReference>
<dbReference type="InterPro" id="IPR001073">
    <property type="entry name" value="C1q_dom"/>
</dbReference>
<dbReference type="PRINTS" id="PR00007">
    <property type="entry name" value="COMPLEMNTC1Q"/>
</dbReference>
<evidence type="ECO:0000256" key="3">
    <source>
        <dbReference type="ARBA" id="ARBA00022729"/>
    </source>
</evidence>
<dbReference type="SUPFAM" id="SSF49842">
    <property type="entry name" value="TNF-like"/>
    <property type="match status" value="1"/>
</dbReference>
<evidence type="ECO:0000256" key="1">
    <source>
        <dbReference type="ARBA" id="ARBA00004613"/>
    </source>
</evidence>
<keyword evidence="2" id="KW-0964">Secreted</keyword>
<name>A0A8C6SWU7_9GOBI</name>
<evidence type="ECO:0000313" key="6">
    <source>
        <dbReference type="Proteomes" id="UP000694523"/>
    </source>
</evidence>
<dbReference type="InterPro" id="IPR050822">
    <property type="entry name" value="Cerebellin_Synaptic_Org"/>
</dbReference>